<feature type="compositionally biased region" description="Low complexity" evidence="1">
    <location>
        <begin position="106"/>
        <end position="116"/>
    </location>
</feature>
<feature type="compositionally biased region" description="Basic residues" evidence="1">
    <location>
        <begin position="8"/>
        <end position="26"/>
    </location>
</feature>
<evidence type="ECO:0000313" key="3">
    <source>
        <dbReference type="Proteomes" id="UP000410492"/>
    </source>
</evidence>
<dbReference type="EMBL" id="CAACVG010009855">
    <property type="protein sequence ID" value="VEN54349.1"/>
    <property type="molecule type" value="Genomic_DNA"/>
</dbReference>
<dbReference type="Proteomes" id="UP000410492">
    <property type="component" value="Unassembled WGS sequence"/>
</dbReference>
<keyword evidence="3" id="KW-1185">Reference proteome</keyword>
<reference evidence="2 3" key="1">
    <citation type="submission" date="2019-01" db="EMBL/GenBank/DDBJ databases">
        <authorList>
            <person name="Sayadi A."/>
        </authorList>
    </citation>
    <scope>NUCLEOTIDE SEQUENCE [LARGE SCALE GENOMIC DNA]</scope>
</reference>
<protein>
    <submittedName>
        <fullName evidence="2">Uncharacterized protein</fullName>
    </submittedName>
</protein>
<sequence>MKNPRILNQKKKRQQPRLRKQHRGKLRPQTEQHDNLDFGDVRDLDHASDPVVDHRRGQAEGGRTEEEAGGHPRVRGAGAAVERAVARAGRHRQPQGGRHLLGRGLGQRQRGPVQGQADRREDAGVVVLQAGERRQAGDQGGGACAAEKRR</sequence>
<gene>
    <name evidence="2" type="ORF">CALMAC_LOCUS13849</name>
</gene>
<dbReference type="AlphaFoldDB" id="A0A653D2H1"/>
<accession>A0A653D2H1</accession>
<evidence type="ECO:0000256" key="1">
    <source>
        <dbReference type="SAM" id="MobiDB-lite"/>
    </source>
</evidence>
<proteinExistence type="predicted"/>
<feature type="region of interest" description="Disordered" evidence="1">
    <location>
        <begin position="1"/>
        <end position="150"/>
    </location>
</feature>
<feature type="compositionally biased region" description="Low complexity" evidence="1">
    <location>
        <begin position="75"/>
        <end position="87"/>
    </location>
</feature>
<organism evidence="2 3">
    <name type="scientific">Callosobruchus maculatus</name>
    <name type="common">Southern cowpea weevil</name>
    <name type="synonym">Pulse bruchid</name>
    <dbReference type="NCBI Taxonomy" id="64391"/>
    <lineage>
        <taxon>Eukaryota</taxon>
        <taxon>Metazoa</taxon>
        <taxon>Ecdysozoa</taxon>
        <taxon>Arthropoda</taxon>
        <taxon>Hexapoda</taxon>
        <taxon>Insecta</taxon>
        <taxon>Pterygota</taxon>
        <taxon>Neoptera</taxon>
        <taxon>Endopterygota</taxon>
        <taxon>Coleoptera</taxon>
        <taxon>Polyphaga</taxon>
        <taxon>Cucujiformia</taxon>
        <taxon>Chrysomeloidea</taxon>
        <taxon>Chrysomelidae</taxon>
        <taxon>Bruchinae</taxon>
        <taxon>Bruchini</taxon>
        <taxon>Callosobruchus</taxon>
    </lineage>
</organism>
<evidence type="ECO:0000313" key="2">
    <source>
        <dbReference type="EMBL" id="VEN54349.1"/>
    </source>
</evidence>
<name>A0A653D2H1_CALMS</name>
<feature type="compositionally biased region" description="Basic and acidic residues" evidence="1">
    <location>
        <begin position="28"/>
        <end position="70"/>
    </location>
</feature>